<proteinExistence type="predicted"/>
<evidence type="ECO:0000256" key="2">
    <source>
        <dbReference type="ARBA" id="ARBA00022741"/>
    </source>
</evidence>
<dbReference type="InterPro" id="IPR041472">
    <property type="entry name" value="BL00235/CARNS1_N"/>
</dbReference>
<protein>
    <recommendedName>
        <fullName evidence="5">ATP-grasp domain-containing protein</fullName>
    </recommendedName>
</protein>
<name>A0ABY8U501_TETOB</name>
<feature type="domain" description="ATP-grasp" evidence="5">
    <location>
        <begin position="301"/>
        <end position="524"/>
    </location>
</feature>
<dbReference type="PANTHER" id="PTHR43585">
    <property type="entry name" value="FUMIPYRROLE BIOSYNTHESIS PROTEIN C"/>
    <property type="match status" value="1"/>
</dbReference>
<dbReference type="Pfam" id="PF13535">
    <property type="entry name" value="ATP-grasp_4"/>
    <property type="match status" value="1"/>
</dbReference>
<organism evidence="6 7">
    <name type="scientific">Tetradesmus obliquus</name>
    <name type="common">Green alga</name>
    <name type="synonym">Acutodesmus obliquus</name>
    <dbReference type="NCBI Taxonomy" id="3088"/>
    <lineage>
        <taxon>Eukaryota</taxon>
        <taxon>Viridiplantae</taxon>
        <taxon>Chlorophyta</taxon>
        <taxon>core chlorophytes</taxon>
        <taxon>Chlorophyceae</taxon>
        <taxon>CS clade</taxon>
        <taxon>Sphaeropleales</taxon>
        <taxon>Scenedesmaceae</taxon>
        <taxon>Tetradesmus</taxon>
    </lineage>
</organism>
<evidence type="ECO:0000256" key="3">
    <source>
        <dbReference type="ARBA" id="ARBA00022840"/>
    </source>
</evidence>
<dbReference type="EMBL" id="CP126213">
    <property type="protein sequence ID" value="WIA15527.1"/>
    <property type="molecule type" value="Genomic_DNA"/>
</dbReference>
<dbReference type="InterPro" id="IPR052032">
    <property type="entry name" value="ATP-dep_AA_Ligase"/>
</dbReference>
<dbReference type="Gene3D" id="3.40.50.20">
    <property type="match status" value="1"/>
</dbReference>
<keyword evidence="2 4" id="KW-0547">Nucleotide-binding</keyword>
<dbReference type="PANTHER" id="PTHR43585:SF2">
    <property type="entry name" value="ATP-GRASP ENZYME FSQD"/>
    <property type="match status" value="1"/>
</dbReference>
<keyword evidence="7" id="KW-1185">Reference proteome</keyword>
<dbReference type="Proteomes" id="UP001244341">
    <property type="component" value="Chromosome 6b"/>
</dbReference>
<evidence type="ECO:0000313" key="7">
    <source>
        <dbReference type="Proteomes" id="UP001244341"/>
    </source>
</evidence>
<evidence type="ECO:0000313" key="6">
    <source>
        <dbReference type="EMBL" id="WIA15527.1"/>
    </source>
</evidence>
<dbReference type="InterPro" id="IPR011761">
    <property type="entry name" value="ATP-grasp"/>
</dbReference>
<evidence type="ECO:0000256" key="4">
    <source>
        <dbReference type="PROSITE-ProRule" id="PRU00409"/>
    </source>
</evidence>
<evidence type="ECO:0000256" key="1">
    <source>
        <dbReference type="ARBA" id="ARBA00022598"/>
    </source>
</evidence>
<dbReference type="Pfam" id="PF18130">
    <property type="entry name" value="ATPgrasp_N"/>
    <property type="match status" value="1"/>
</dbReference>
<dbReference type="SUPFAM" id="SSF56059">
    <property type="entry name" value="Glutathione synthetase ATP-binding domain-like"/>
    <property type="match status" value="1"/>
</dbReference>
<dbReference type="PROSITE" id="PS50975">
    <property type="entry name" value="ATP_GRASP"/>
    <property type="match status" value="1"/>
</dbReference>
<accession>A0ABY8U501</accession>
<dbReference type="Gene3D" id="3.30.470.20">
    <property type="entry name" value="ATP-grasp fold, B domain"/>
    <property type="match status" value="1"/>
</dbReference>
<sequence length="626" mass="66709">MAPGLLAAALSGHVNNDLKPATSFASDYPFPCLLNPETDVEPEVAALAPGTPENEAEEPAVNDDDDDVFEGLDEFVADLGSLRLSSGLRVEAVGDDGQPLVDYEVHRQHRKDGKETLPLSLPSSYRSNLISEAVISSLPHGLSDVERASLGATPLGVSPALQRLQASGRRAPGSHAARAALRGCVMAFITAGYSGKRFVFEQAKELGVRCIILDGPENWSATLVKEGLAERYIPIDFAEVDTVFDRCLAALVGVRESIGLDGVTTFNEFAVPLVARLAEMLSLPGNAPKACDMARDKRATRSLMQAAGLPSPKHCLIESDEDIEAAATLVGFPAVIKPIAAAASLGVVRVDSAEQLREQVAATQKQLAGLYLDEHGHIVQAAEGEAVDAAKAAEVAQYVSKTLMMEEYLDGDEVDCDLVMSEGVCTYGAVTDNWPTIEPYFNETGSNCPSILPVATQRELLDLAVASVQALGFKLGVFHVELKATSRGPRLIEVNARMGGGGVRDINLVVWGVDLVEQQLLASTGLPAKPAIARRPLQRLAEYSMNAPRTGIMESADFMAPYLGLPETVYARSLVAPGDKVVCVADGMPSWVCELCVAKPTVREAIAFVQQAESDILFPIKPLTVQ</sequence>
<keyword evidence="1" id="KW-0436">Ligase</keyword>
<reference evidence="6 7" key="1">
    <citation type="submission" date="2023-05" db="EMBL/GenBank/DDBJ databases">
        <title>A 100% complete, gapless, phased diploid assembly of the Scenedesmus obliquus UTEX 3031 genome.</title>
        <authorList>
            <person name="Biondi T.C."/>
            <person name="Hanschen E.R."/>
            <person name="Kwon T."/>
            <person name="Eng W."/>
            <person name="Kruse C.P.S."/>
            <person name="Koehler S.I."/>
            <person name="Kunde Y."/>
            <person name="Gleasner C.D."/>
            <person name="You Mak K.T."/>
            <person name="Polle J."/>
            <person name="Hovde B.T."/>
            <person name="Starkenburg S.R."/>
        </authorList>
    </citation>
    <scope>NUCLEOTIDE SEQUENCE [LARGE SCALE GENOMIC DNA]</scope>
    <source>
        <strain evidence="6 7">DOE0152z</strain>
    </source>
</reference>
<gene>
    <name evidence="6" type="ORF">OEZ85_002161</name>
</gene>
<evidence type="ECO:0000259" key="5">
    <source>
        <dbReference type="PROSITE" id="PS50975"/>
    </source>
</evidence>
<keyword evidence="3 4" id="KW-0067">ATP-binding</keyword>